<feature type="compositionally biased region" description="Basic and acidic residues" evidence="1">
    <location>
        <begin position="248"/>
        <end position="259"/>
    </location>
</feature>
<comment type="caution">
    <text evidence="2">The sequence shown here is derived from an EMBL/GenBank/DDBJ whole genome shotgun (WGS) entry which is preliminary data.</text>
</comment>
<gene>
    <name evidence="2" type="ORF">C7M84_012179</name>
</gene>
<evidence type="ECO:0000313" key="2">
    <source>
        <dbReference type="EMBL" id="ROT69617.1"/>
    </source>
</evidence>
<dbReference type="EMBL" id="QCYY01002545">
    <property type="protein sequence ID" value="ROT69617.1"/>
    <property type="molecule type" value="Genomic_DNA"/>
</dbReference>
<reference evidence="2 3" key="1">
    <citation type="submission" date="2018-04" db="EMBL/GenBank/DDBJ databases">
        <authorList>
            <person name="Zhang X."/>
            <person name="Yuan J."/>
            <person name="Li F."/>
            <person name="Xiang J."/>
        </authorList>
    </citation>
    <scope>NUCLEOTIDE SEQUENCE [LARGE SCALE GENOMIC DNA]</scope>
    <source>
        <tissue evidence="2">Muscle</tissue>
    </source>
</reference>
<sequence>MEESPQHILVKRDYCPNTFDPLGYIAFLMIGFQLTLNIREAEKQVQMQQAQESGAGTEDDAAEPLQQQAQPGVPGAGRLRGGEGRQGASAGDGEEVGRRRTAGEAAGGKRAEVYFSTSRRGGLLGPVPRLLLPSVMYFGVRVVSLPVLAVVGAADVLSPGEDSTLLWDRASPPPSVSHARSGLEFPDGVVGRASSYASCPKQSNFSYFGFMNMMLIMLETLAKGVRKYDRAPPADEATDSAVGGEDSDANHAARGEGRRSRGQRGVQEQSSPGMRSAPHNGCLCSPHDEENDPDTEDLLLEEHDPWSLLSTIDGGRKGAEGRRGVGASVKAMAGWIGWLMTSQHCLAWLQCEIRGLLVGYLGQNGDEDGDIDERVLKTCMHKHTKCPLLMLSHNNGSRSVLKIKKES</sequence>
<evidence type="ECO:0000256" key="1">
    <source>
        <dbReference type="SAM" id="MobiDB-lite"/>
    </source>
</evidence>
<dbReference type="Proteomes" id="UP000283509">
    <property type="component" value="Unassembled WGS sequence"/>
</dbReference>
<dbReference type="OrthoDB" id="6372342at2759"/>
<feature type="region of interest" description="Disordered" evidence="1">
    <location>
        <begin position="47"/>
        <end position="110"/>
    </location>
</feature>
<dbReference type="AlphaFoldDB" id="A0A423SZH1"/>
<keyword evidence="3" id="KW-1185">Reference proteome</keyword>
<evidence type="ECO:0000313" key="3">
    <source>
        <dbReference type="Proteomes" id="UP000283509"/>
    </source>
</evidence>
<reference evidence="2 3" key="2">
    <citation type="submission" date="2019-01" db="EMBL/GenBank/DDBJ databases">
        <title>The decoding of complex shrimp genome reveals the adaptation for benthos swimmer, frequently molting mechanism and breeding impact on genome.</title>
        <authorList>
            <person name="Sun Y."/>
            <person name="Gao Y."/>
            <person name="Yu Y."/>
        </authorList>
    </citation>
    <scope>NUCLEOTIDE SEQUENCE [LARGE SCALE GENOMIC DNA]</scope>
    <source>
        <tissue evidence="2">Muscle</tissue>
    </source>
</reference>
<accession>A0A423SZH1</accession>
<name>A0A423SZH1_PENVA</name>
<feature type="region of interest" description="Disordered" evidence="1">
    <location>
        <begin position="232"/>
        <end position="295"/>
    </location>
</feature>
<organism evidence="2 3">
    <name type="scientific">Penaeus vannamei</name>
    <name type="common">Whiteleg shrimp</name>
    <name type="synonym">Litopenaeus vannamei</name>
    <dbReference type="NCBI Taxonomy" id="6689"/>
    <lineage>
        <taxon>Eukaryota</taxon>
        <taxon>Metazoa</taxon>
        <taxon>Ecdysozoa</taxon>
        <taxon>Arthropoda</taxon>
        <taxon>Crustacea</taxon>
        <taxon>Multicrustacea</taxon>
        <taxon>Malacostraca</taxon>
        <taxon>Eumalacostraca</taxon>
        <taxon>Eucarida</taxon>
        <taxon>Decapoda</taxon>
        <taxon>Dendrobranchiata</taxon>
        <taxon>Penaeoidea</taxon>
        <taxon>Penaeidae</taxon>
        <taxon>Penaeus</taxon>
    </lineage>
</organism>
<feature type="compositionally biased region" description="Basic and acidic residues" evidence="1">
    <location>
        <begin position="95"/>
        <end position="110"/>
    </location>
</feature>
<protein>
    <submittedName>
        <fullName evidence="2">Uncharacterized protein</fullName>
    </submittedName>
</protein>
<proteinExistence type="predicted"/>